<dbReference type="GO" id="GO:0004930">
    <property type="term" value="F:G protein-coupled receptor activity"/>
    <property type="evidence" value="ECO:0007669"/>
    <property type="project" value="InterPro"/>
</dbReference>
<dbReference type="SUPFAM" id="SSF56436">
    <property type="entry name" value="C-type lectin-like"/>
    <property type="match status" value="1"/>
</dbReference>
<feature type="region of interest" description="Disordered" evidence="5">
    <location>
        <begin position="24"/>
        <end position="51"/>
    </location>
</feature>
<comment type="subcellular location">
    <subcellularLocation>
        <location evidence="1">Membrane</location>
        <topology evidence="1">Multi-pass membrane protein</topology>
    </subcellularLocation>
</comment>
<dbReference type="Gene3D" id="1.20.1070.10">
    <property type="entry name" value="Rhodopsin 7-helix transmembrane proteins"/>
    <property type="match status" value="1"/>
</dbReference>
<feature type="transmembrane region" description="Helical" evidence="6">
    <location>
        <begin position="1421"/>
        <end position="1443"/>
    </location>
</feature>
<dbReference type="GO" id="GO:0007166">
    <property type="term" value="P:cell surface receptor signaling pathway"/>
    <property type="evidence" value="ECO:0007669"/>
    <property type="project" value="InterPro"/>
</dbReference>
<dbReference type="PROSITE" id="PS50261">
    <property type="entry name" value="G_PROTEIN_RECEP_F2_4"/>
    <property type="match status" value="1"/>
</dbReference>
<evidence type="ECO:0000256" key="3">
    <source>
        <dbReference type="ARBA" id="ARBA00022989"/>
    </source>
</evidence>
<dbReference type="EMBL" id="FN654325">
    <property type="protein sequence ID" value="CBY31974.1"/>
    <property type="molecule type" value="Genomic_DNA"/>
</dbReference>
<feature type="transmembrane region" description="Helical" evidence="6">
    <location>
        <begin position="1554"/>
        <end position="1574"/>
    </location>
</feature>
<sequence>MKVLSSLLASSLADIYLHFPRGSNNRLNETGGNRETGNRLFNSQNGAGGGYNVGDATDKPFTTYNEQNKAMYFQSGEEAPTELAIEWFNQHGCGLADKNDANWINCQIVIQFMCQESGDTRMSNGLNTAKPRYTEPTGEETYVETLARRDTDFKEVPDTGNHESWESHDACFRRERNRGLFMADKNPGRTKGALRTRQNAGGGQNGLECSEERDYYPYWHPSEWTDIAVLTSEPTKCENMVANSGNRVVKHECVHFIDDDTVQGWSTANHKEACDIVEGTWIGFQMYKDIIGEDQVACEKLMVKNKDVRWAVPYLPGAGRYQAPVEKCLMLHPEPECIIPKKMRTNHNGNDESGSLPSYEWTLPHYEAPEFTKECALRIRYNITTNDYPDDFTTDQTQTYYSSPEIWANPVISYKGIDLALAINTAQFGRVFQDRSHLFQIVPRPASIPDDHKIVNVGVRGRRGNAAQTYPAIEYDFSPTNLEWEGSNTVPAGAGQGAENTDRNNIVPLVKPNTNIPAGWMEDQNQNDDLPVDHFSFEENGETKTFYVRPTYGYNMLELENACHSFGMQLAQPSSDAYNEALRKYWFNPDGNWKGDFPLGVSANWIETETDEGITYNHFDGTNPKMNYYNTIYTIAVMKENGKWYNVRHENDFGWFPCVKQVYDVKLPDPEMFSEWIWTSGDVSDLSHMDDLKIQMATSGFYGCHHEGRCSNPADKPATEMNNLLNNAPASFKGNVVRMNHESCDSEECDDLKSKNVWFYEKRFSPRDVYIHANGHVTFGADDIDFNKEKNSINDFPYVNLPYFKVFKPEYLETIEYQYDWTFSDECKNDDSEVQRIIDKFFIGHETNCETYLKKYTLIINQYDNLSKINAEVLVVGVAGGKFTNSWFSFDINQTDFDEKSSLFLGTLEKSTNMLNEPGGYWAWSSEIDATSRTCPEDGVWKEENMHNRSNIKLSYTKCSQHDQYFGDNNVVRACAVDPNGDANWAEPNFDECDFDISLVPKISPDQASALLQAIGDKFKDMESLSDQEKEKLIEEVEMIMDKIDVSKEKFLLDLPDLQINVDLMSRYVTDGPVTRSTGNTVFKCGRKEECSLNLGSSSLLSKLNITAENRVKCAIYNDGTIFVPKSKNKYKQKTTGEAISFSIGDLKIENLSSEDRIELVFERNSTKSKNRRNWDSCNFWDTEEKKWIVNGCVKDVRLSDSSTTVCKCDHFTNFASLYTPFREENSIPEAEGLNITTYVVCGMSIICLLATIGIHLWFEKLRTSAQKRILISLCFAILGRDTSMLAIGFSGTGLASCQCKNAYLDATCELDLQDTSFCNNGTEFVTGIDACRTGENSNDIFGDSIVKIVEAYGNGEEEYMSLRKELKYCPQLVAAAAIAQYFITAVFFWMACEGVHLYYRPKKSVAVVLNKPRSKYITKLSVVGWGMPLLFTVIVLIVEATTGKGYTLNFEYAQSSILETNFWVFLDSTMYYVFILMPFVIIWLFNLGSNLNKSLINSQSNVVKTFQRISNFLSMSQPDKRKSTQTRISPPKLSRNVSNNATKNHQKRLQGMIGLLTILGGAQILMLLLANPSSNNNTLAYIFIILNGLQGVFIFIFYVLLREEVLKLLGFAIKPKIAKTSVGQKRSGMTDSSFFDPATPVSDIPEEKFFQAISQKSSSNISTKPLGSPKLLRNRHVFWKSPTIRPETAGIEFKKRFIYLKPIYKTHLFLILKRWKPRQVGKRPESWGNIAPRKTYCQNYKLGSSQFWLRKRPNYRRSSTMKVNSQKIFSCRKPSYTTANIFQNAKRRFSCFVLLVVVIATKISRRNF</sequence>
<evidence type="ECO:0000256" key="5">
    <source>
        <dbReference type="SAM" id="MobiDB-lite"/>
    </source>
</evidence>
<keyword evidence="4 6" id="KW-0472">Membrane</keyword>
<gene>
    <name evidence="8" type="ORF">GSOID_T00029200001</name>
</gene>
<feature type="transmembrane region" description="Helical" evidence="6">
    <location>
        <begin position="1463"/>
        <end position="1486"/>
    </location>
</feature>
<accession>E4Y8M4</accession>
<dbReference type="PRINTS" id="PR00249">
    <property type="entry name" value="GPCRSECRETIN"/>
</dbReference>
<evidence type="ECO:0000256" key="2">
    <source>
        <dbReference type="ARBA" id="ARBA00022692"/>
    </source>
</evidence>
<dbReference type="InterPro" id="IPR016187">
    <property type="entry name" value="CTDL_fold"/>
</dbReference>
<keyword evidence="2 6" id="KW-0812">Transmembrane</keyword>
<organism evidence="8">
    <name type="scientific">Oikopleura dioica</name>
    <name type="common">Tunicate</name>
    <dbReference type="NCBI Taxonomy" id="34765"/>
    <lineage>
        <taxon>Eukaryota</taxon>
        <taxon>Metazoa</taxon>
        <taxon>Chordata</taxon>
        <taxon>Tunicata</taxon>
        <taxon>Appendicularia</taxon>
        <taxon>Copelata</taxon>
        <taxon>Oikopleuridae</taxon>
        <taxon>Oikopleura</taxon>
    </lineage>
</organism>
<dbReference type="InterPro" id="IPR046338">
    <property type="entry name" value="GAIN_dom_sf"/>
</dbReference>
<evidence type="ECO:0000256" key="1">
    <source>
        <dbReference type="ARBA" id="ARBA00004141"/>
    </source>
</evidence>
<proteinExistence type="predicted"/>
<protein>
    <recommendedName>
        <fullName evidence="7">G-protein coupled receptors family 2 profile 2 domain-containing protein</fullName>
    </recommendedName>
</protein>
<feature type="transmembrane region" description="Helical" evidence="6">
    <location>
        <begin position="1236"/>
        <end position="1259"/>
    </location>
</feature>
<dbReference type="InterPro" id="IPR017981">
    <property type="entry name" value="GPCR_2-like_7TM"/>
</dbReference>
<reference evidence="8" key="1">
    <citation type="journal article" date="2010" name="Science">
        <title>Plasticity of animal genome architecture unmasked by rapid evolution of a pelagic tunicate.</title>
        <authorList>
            <person name="Denoeud F."/>
            <person name="Henriet S."/>
            <person name="Mungpakdee S."/>
            <person name="Aury J.M."/>
            <person name="Da Silva C."/>
            <person name="Brinkmann H."/>
            <person name="Mikhaleva J."/>
            <person name="Olsen L.C."/>
            <person name="Jubin C."/>
            <person name="Canestro C."/>
            <person name="Bouquet J.M."/>
            <person name="Danks G."/>
            <person name="Poulain J."/>
            <person name="Campsteijn C."/>
            <person name="Adamski M."/>
            <person name="Cross I."/>
            <person name="Yadetie F."/>
            <person name="Muffato M."/>
            <person name="Louis A."/>
            <person name="Butcher S."/>
            <person name="Tsagkogeorga G."/>
            <person name="Konrad A."/>
            <person name="Singh S."/>
            <person name="Jensen M.F."/>
            <person name="Cong E.H."/>
            <person name="Eikeseth-Otteraa H."/>
            <person name="Noel B."/>
            <person name="Anthouard V."/>
            <person name="Porcel B.M."/>
            <person name="Kachouri-Lafond R."/>
            <person name="Nishino A."/>
            <person name="Ugolini M."/>
            <person name="Chourrout P."/>
            <person name="Nishida H."/>
            <person name="Aasland R."/>
            <person name="Huzurbazar S."/>
            <person name="Westhof E."/>
            <person name="Delsuc F."/>
            <person name="Lehrach H."/>
            <person name="Reinhardt R."/>
            <person name="Weissenbach J."/>
            <person name="Roy S.W."/>
            <person name="Artiguenave F."/>
            <person name="Postlethwait J.H."/>
            <person name="Manak J.R."/>
            <person name="Thompson E.M."/>
            <person name="Jaillon O."/>
            <person name="Du Pasquier L."/>
            <person name="Boudinot P."/>
            <person name="Liberles D.A."/>
            <person name="Volff J.N."/>
            <person name="Philippe H."/>
            <person name="Lenhard B."/>
            <person name="Roest Crollius H."/>
            <person name="Wincker P."/>
            <person name="Chourrout D."/>
        </authorList>
    </citation>
    <scope>NUCLEOTIDE SEQUENCE [LARGE SCALE GENOMIC DNA]</scope>
</reference>
<dbReference type="Pfam" id="PF00002">
    <property type="entry name" value="7tm_2"/>
    <property type="match status" value="1"/>
</dbReference>
<keyword evidence="3 6" id="KW-1133">Transmembrane helix</keyword>
<dbReference type="PANTHER" id="PTHR35170">
    <property type="entry name" value="PROTEIN DD3-3"/>
    <property type="match status" value="1"/>
</dbReference>
<feature type="transmembrane region" description="Helical" evidence="6">
    <location>
        <begin position="1271"/>
        <end position="1290"/>
    </location>
</feature>
<dbReference type="Proteomes" id="UP000011014">
    <property type="component" value="Unassembled WGS sequence"/>
</dbReference>
<dbReference type="InterPro" id="IPR000832">
    <property type="entry name" value="GPCR_2_secretin-like"/>
</dbReference>
<name>E4Y8M4_OIKDI</name>
<evidence type="ECO:0000313" key="8">
    <source>
        <dbReference type="EMBL" id="CBY31974.1"/>
    </source>
</evidence>
<dbReference type="InterPro" id="IPR053320">
    <property type="entry name" value="Protein_DD3-3_O-glyco"/>
</dbReference>
<evidence type="ECO:0000256" key="6">
    <source>
        <dbReference type="SAM" id="Phobius"/>
    </source>
</evidence>
<dbReference type="Pfam" id="PF01825">
    <property type="entry name" value="GPS"/>
    <property type="match status" value="1"/>
</dbReference>
<dbReference type="GO" id="GO:0016020">
    <property type="term" value="C:membrane"/>
    <property type="evidence" value="ECO:0007669"/>
    <property type="project" value="UniProtKB-SubCell"/>
</dbReference>
<evidence type="ECO:0000259" key="7">
    <source>
        <dbReference type="PROSITE" id="PS50261"/>
    </source>
</evidence>
<dbReference type="PANTHER" id="PTHR35170:SF2">
    <property type="entry name" value="PROTEIN DD3-3"/>
    <property type="match status" value="1"/>
</dbReference>
<feature type="compositionally biased region" description="Polar residues" evidence="5">
    <location>
        <begin position="24"/>
        <end position="45"/>
    </location>
</feature>
<dbReference type="CDD" id="cd13952">
    <property type="entry name" value="7tm_classB"/>
    <property type="match status" value="1"/>
</dbReference>
<dbReference type="Gene3D" id="2.60.220.50">
    <property type="match status" value="1"/>
</dbReference>
<feature type="transmembrane region" description="Helical" evidence="6">
    <location>
        <begin position="1373"/>
        <end position="1400"/>
    </location>
</feature>
<feature type="domain" description="G-protein coupled receptors family 2 profile 2" evidence="7">
    <location>
        <begin position="1234"/>
        <end position="1603"/>
    </location>
</feature>
<dbReference type="InterPro" id="IPR000203">
    <property type="entry name" value="GPS"/>
</dbReference>
<feature type="region of interest" description="Disordered" evidence="5">
    <location>
        <begin position="182"/>
        <end position="207"/>
    </location>
</feature>
<feature type="transmembrane region" description="Helical" evidence="6">
    <location>
        <begin position="1580"/>
        <end position="1602"/>
    </location>
</feature>
<evidence type="ECO:0000256" key="4">
    <source>
        <dbReference type="ARBA" id="ARBA00023136"/>
    </source>
</evidence>